<name>A0A2S2DSC6_9BACT</name>
<protein>
    <recommendedName>
        <fullName evidence="1">Endonuclease GajA/Old nuclease/RecF-like AAA domain-containing protein</fullName>
    </recommendedName>
</protein>
<dbReference type="Pfam" id="PF13175">
    <property type="entry name" value="AAA_15"/>
    <property type="match status" value="1"/>
</dbReference>
<dbReference type="SUPFAM" id="SSF52540">
    <property type="entry name" value="P-loop containing nucleoside triphosphate hydrolases"/>
    <property type="match status" value="1"/>
</dbReference>
<evidence type="ECO:0000259" key="1">
    <source>
        <dbReference type="Pfam" id="PF13175"/>
    </source>
</evidence>
<dbReference type="Gene3D" id="3.40.50.300">
    <property type="entry name" value="P-loop containing nucleotide triphosphate hydrolases"/>
    <property type="match status" value="1"/>
</dbReference>
<dbReference type="InterPro" id="IPR041685">
    <property type="entry name" value="AAA_GajA/Old/RecF-like"/>
</dbReference>
<proteinExistence type="predicted"/>
<gene>
    <name evidence="2" type="ORF">HME7025_00402</name>
</gene>
<dbReference type="AlphaFoldDB" id="A0A2S2DSC6"/>
<dbReference type="Proteomes" id="UP000245468">
    <property type="component" value="Chromosome"/>
</dbReference>
<reference evidence="3" key="1">
    <citation type="submission" date="2018-05" db="EMBL/GenBank/DDBJ databases">
        <title>Pseudarcicella sp. HME7025 Genome sequencing and assembly.</title>
        <authorList>
            <person name="Kim H."/>
            <person name="Kang H."/>
            <person name="Joh K."/>
        </authorList>
    </citation>
    <scope>NUCLEOTIDE SEQUENCE [LARGE SCALE GENOMIC DNA]</scope>
    <source>
        <strain evidence="3">HME7025</strain>
    </source>
</reference>
<dbReference type="GO" id="GO:0016887">
    <property type="term" value="F:ATP hydrolysis activity"/>
    <property type="evidence" value="ECO:0007669"/>
    <property type="project" value="InterPro"/>
</dbReference>
<dbReference type="PANTHER" id="PTHR43581:SF4">
    <property type="entry name" value="ATP_GTP PHOSPHATASE"/>
    <property type="match status" value="1"/>
</dbReference>
<feature type="domain" description="Endonuclease GajA/Old nuclease/RecF-like AAA" evidence="1">
    <location>
        <begin position="126"/>
        <end position="313"/>
    </location>
</feature>
<dbReference type="OrthoDB" id="9784297at2"/>
<keyword evidence="3" id="KW-1185">Reference proteome</keyword>
<dbReference type="PANTHER" id="PTHR43581">
    <property type="entry name" value="ATP/GTP PHOSPHATASE"/>
    <property type="match status" value="1"/>
</dbReference>
<dbReference type="EMBL" id="CP029346">
    <property type="protein sequence ID" value="AWL08275.1"/>
    <property type="molecule type" value="Genomic_DNA"/>
</dbReference>
<evidence type="ECO:0000313" key="3">
    <source>
        <dbReference type="Proteomes" id="UP000245468"/>
    </source>
</evidence>
<dbReference type="InterPro" id="IPR027417">
    <property type="entry name" value="P-loop_NTPase"/>
</dbReference>
<dbReference type="RefSeq" id="WP_109322038.1">
    <property type="nucleotide sequence ID" value="NZ_CP029346.1"/>
</dbReference>
<dbReference type="GO" id="GO:0005524">
    <property type="term" value="F:ATP binding"/>
    <property type="evidence" value="ECO:0007669"/>
    <property type="project" value="InterPro"/>
</dbReference>
<dbReference type="KEGG" id="psez:HME7025_00402"/>
<evidence type="ECO:0000313" key="2">
    <source>
        <dbReference type="EMBL" id="AWL08275.1"/>
    </source>
</evidence>
<sequence length="556" mass="63837">MDKIFVKNYKCFGEEGICLSDVKQLNVIVGKNNSGKSSLIEIVEFLTTRSRSFFENKRKGESPKFEFDHILTHELIIKHFPSATGGGIKVNHREYGLSLQGLCMTYKLNNSNKTEFVSLENVFEKGAETYLKNYAQSVVTPFLQKHFSHLKAERDILPEQASPNSSVNTTGQGATNLIQGIINHVNKDSSLIESELLCELNKIVNPEIEFSRILVQLDEKNNNWEIYFESKQDGKIPLSKMGSGIKTILLVLILILVNPKIENNQLSEYVFALEELENNLHPSLQRRLYKYLIDFSKANGCTFFFTTHSNIVIDLFNGLEESNIIHVENANGNTLVKSVENHSSLKNILRDLEVKASDILQSNGIIWVEGPSDRTYLNKWISLLDNNLIEGYHYSIMFYGGRLLSNLTFDYENLEKELIPLLKLNSNAFVLMDRDGKNKNEKLNRTKLRIEAEIGRNKTWITSGREIENYLTDNSIIKWLESVHKVKNCKVVYDKFKKLEDTISEIKGAPIYNLNKNKYANEIVQFIYLEDLNNSDLRTNVDLVIENIREWNNIQS</sequence>
<dbReference type="InterPro" id="IPR051396">
    <property type="entry name" value="Bact_Antivir_Def_Nuclease"/>
</dbReference>
<organism evidence="2 3">
    <name type="scientific">Aquirufa nivalisilvae</name>
    <dbReference type="NCBI Taxonomy" id="2516557"/>
    <lineage>
        <taxon>Bacteria</taxon>
        <taxon>Pseudomonadati</taxon>
        <taxon>Bacteroidota</taxon>
        <taxon>Cytophagia</taxon>
        <taxon>Cytophagales</taxon>
        <taxon>Flectobacillaceae</taxon>
        <taxon>Aquirufa</taxon>
    </lineage>
</organism>
<accession>A0A2S2DSC6</accession>